<evidence type="ECO:0000259" key="2">
    <source>
        <dbReference type="PROSITE" id="PS50181"/>
    </source>
</evidence>
<feature type="non-terminal residue" evidence="3">
    <location>
        <position position="695"/>
    </location>
</feature>
<keyword evidence="1" id="KW-0175">Coiled coil</keyword>
<comment type="caution">
    <text evidence="3">The sequence shown here is derived from an EMBL/GenBank/DDBJ whole genome shotgun (WGS) entry which is preliminary data.</text>
</comment>
<dbReference type="OrthoDB" id="2322499at2759"/>
<dbReference type="InterPro" id="IPR001810">
    <property type="entry name" value="F-box_dom"/>
</dbReference>
<evidence type="ECO:0000313" key="3">
    <source>
        <dbReference type="EMBL" id="KAJ2929947.1"/>
    </source>
</evidence>
<dbReference type="SUPFAM" id="SSF81383">
    <property type="entry name" value="F-box domain"/>
    <property type="match status" value="1"/>
</dbReference>
<gene>
    <name evidence="3" type="ORF">H1R20_g7153</name>
</gene>
<dbReference type="Gene3D" id="1.20.1280.50">
    <property type="match status" value="1"/>
</dbReference>
<reference evidence="3" key="1">
    <citation type="submission" date="2022-06" db="EMBL/GenBank/DDBJ databases">
        <title>Genome Sequence of Candolleomyces eurysporus.</title>
        <authorList>
            <person name="Buettner E."/>
        </authorList>
    </citation>
    <scope>NUCLEOTIDE SEQUENCE</scope>
    <source>
        <strain evidence="3">VTCC 930004</strain>
    </source>
</reference>
<keyword evidence="4" id="KW-1185">Reference proteome</keyword>
<evidence type="ECO:0000256" key="1">
    <source>
        <dbReference type="SAM" id="Coils"/>
    </source>
</evidence>
<organism evidence="3 4">
    <name type="scientific">Candolleomyces eurysporus</name>
    <dbReference type="NCBI Taxonomy" id="2828524"/>
    <lineage>
        <taxon>Eukaryota</taxon>
        <taxon>Fungi</taxon>
        <taxon>Dikarya</taxon>
        <taxon>Basidiomycota</taxon>
        <taxon>Agaricomycotina</taxon>
        <taxon>Agaricomycetes</taxon>
        <taxon>Agaricomycetidae</taxon>
        <taxon>Agaricales</taxon>
        <taxon>Agaricineae</taxon>
        <taxon>Psathyrellaceae</taxon>
        <taxon>Candolleomyces</taxon>
    </lineage>
</organism>
<proteinExistence type="predicted"/>
<dbReference type="PROSITE" id="PS50181">
    <property type="entry name" value="FBOX"/>
    <property type="match status" value="1"/>
</dbReference>
<protein>
    <recommendedName>
        <fullName evidence="2">F-box domain-containing protein</fullName>
    </recommendedName>
</protein>
<dbReference type="AlphaFoldDB" id="A0A9W8MHC9"/>
<feature type="domain" description="F-box" evidence="2">
    <location>
        <begin position="28"/>
        <end position="78"/>
    </location>
</feature>
<dbReference type="Proteomes" id="UP001140091">
    <property type="component" value="Unassembled WGS sequence"/>
</dbReference>
<sequence>MTEGTFSEGALRLGMKHASTPHLDVGNRDLISELPLDIHCEIFRCLDPRSLLMLARTSKTFRSFLMSRDSKASVWQPAVARAMETLKGLPPVPDMLPVPQYVALFWFNECMECFVPGSDRFGYYFHAFTQLCLPCSLKKWKKWEELPWDDEDLCKIDRRRDLEYLVPTTTAVMTDEECAAMNRVSRTYWDQFGRWGNRRYHIESLVKLLERYKQIQNPEEKEEFLDDQENVRQERNKLTHEYFDALDREAEKEESARHEKRKIQIRERLAALGWAREADRFLEYKSDHKSVYKVFSELTDQGMHSLFPLPEMRVDFVEEWDELEEELIKLMGEQRSILEQEDMAKRIDQWVKPVYTAFILSQPPNTLVPTTLEITLMDEFRDVLCTRPLDQELSEDMFTHAVARIPAFVEEWRQQRIEQLLGLVQRSSTYRGQKVTSDVLPLASTIFRCACKEALTFPAVLVHHCNFAPAARSECVILERGLPFSRDLKQADSSHSIIRIYNETERSILAALRRVGVWRDLESIKFDDAGHEHMLQILDALGWSQVTLVSEMETKQPYVSYLNCACYQQDSSTSTASPPTAWRWMKVIQKCQAHKRPTGNSLWFSKLEGKQLTAAKEQDGKRRKSDRVVCPWCMSRGDDFSGKIPLRMHILDCPAVAEPGPDGLDDYIEAITLPAARLECTEEEDIVSLLDPVGT</sequence>
<feature type="coiled-coil region" evidence="1">
    <location>
        <begin position="221"/>
        <end position="268"/>
    </location>
</feature>
<dbReference type="SMART" id="SM00256">
    <property type="entry name" value="FBOX"/>
    <property type="match status" value="1"/>
</dbReference>
<dbReference type="CDD" id="cd09917">
    <property type="entry name" value="F-box_SF"/>
    <property type="match status" value="1"/>
</dbReference>
<evidence type="ECO:0000313" key="4">
    <source>
        <dbReference type="Proteomes" id="UP001140091"/>
    </source>
</evidence>
<dbReference type="InterPro" id="IPR036047">
    <property type="entry name" value="F-box-like_dom_sf"/>
</dbReference>
<name>A0A9W8MHC9_9AGAR</name>
<dbReference type="EMBL" id="JANBPK010000853">
    <property type="protein sequence ID" value="KAJ2929947.1"/>
    <property type="molecule type" value="Genomic_DNA"/>
</dbReference>
<dbReference type="Pfam" id="PF00646">
    <property type="entry name" value="F-box"/>
    <property type="match status" value="1"/>
</dbReference>
<accession>A0A9W8MHC9</accession>